<sequence>MKTSHPVSFLPFLFTSLLFQLQQIPALEDSSSTTTTTSVAQPTPAATTASNTDFIRTSCEATLYPELCCNSLVPYANAVQQDPSRLARIAISVSLTEAKLIPAYVSNLTHQVENGTGGNTREVNALHDCVTVFSDAVEQIRSSLKQLGRLGSPGPTFVFQVSNVQTWMSAALSNEETCTEGFGDVPDGPIKSDICNRVVKVKEMTSNALALVNSYVAREL</sequence>
<proteinExistence type="predicted"/>
<accession>A0AAD1ZT90</accession>
<feature type="domain" description="Pectinesterase inhibitor" evidence="3">
    <location>
        <begin position="50"/>
        <end position="211"/>
    </location>
</feature>
<evidence type="ECO:0000313" key="5">
    <source>
        <dbReference type="Proteomes" id="UP000834106"/>
    </source>
</evidence>
<name>A0AAD1ZT90_9LAMI</name>
<dbReference type="InterPro" id="IPR051955">
    <property type="entry name" value="PME_Inhibitor"/>
</dbReference>
<dbReference type="CDD" id="cd15798">
    <property type="entry name" value="PMEI-like_3"/>
    <property type="match status" value="1"/>
</dbReference>
<evidence type="ECO:0000313" key="4">
    <source>
        <dbReference type="EMBL" id="CAI9775128.1"/>
    </source>
</evidence>
<dbReference type="NCBIfam" id="TIGR01614">
    <property type="entry name" value="PME_inhib"/>
    <property type="match status" value="1"/>
</dbReference>
<keyword evidence="5" id="KW-1185">Reference proteome</keyword>
<organism evidence="4 5">
    <name type="scientific">Fraxinus pennsylvanica</name>
    <dbReference type="NCBI Taxonomy" id="56036"/>
    <lineage>
        <taxon>Eukaryota</taxon>
        <taxon>Viridiplantae</taxon>
        <taxon>Streptophyta</taxon>
        <taxon>Embryophyta</taxon>
        <taxon>Tracheophyta</taxon>
        <taxon>Spermatophyta</taxon>
        <taxon>Magnoliopsida</taxon>
        <taxon>eudicotyledons</taxon>
        <taxon>Gunneridae</taxon>
        <taxon>Pentapetalae</taxon>
        <taxon>asterids</taxon>
        <taxon>lamiids</taxon>
        <taxon>Lamiales</taxon>
        <taxon>Oleaceae</taxon>
        <taxon>Oleeae</taxon>
        <taxon>Fraxinus</taxon>
    </lineage>
</organism>
<dbReference type="SUPFAM" id="SSF101148">
    <property type="entry name" value="Plant invertase/pectin methylesterase inhibitor"/>
    <property type="match status" value="1"/>
</dbReference>
<dbReference type="EMBL" id="OU503048">
    <property type="protein sequence ID" value="CAI9775128.1"/>
    <property type="molecule type" value="Genomic_DNA"/>
</dbReference>
<reference evidence="4" key="1">
    <citation type="submission" date="2023-05" db="EMBL/GenBank/DDBJ databases">
        <authorList>
            <person name="Huff M."/>
        </authorList>
    </citation>
    <scope>NUCLEOTIDE SEQUENCE</scope>
</reference>
<gene>
    <name evidence="4" type="ORF">FPE_LOCUS22558</name>
</gene>
<dbReference type="InterPro" id="IPR035513">
    <property type="entry name" value="Invertase/methylesterase_inhib"/>
</dbReference>
<keyword evidence="1 2" id="KW-0732">Signal</keyword>
<dbReference type="GO" id="GO:0004857">
    <property type="term" value="F:enzyme inhibitor activity"/>
    <property type="evidence" value="ECO:0007669"/>
    <property type="project" value="InterPro"/>
</dbReference>
<feature type="chain" id="PRO_5041978322" description="Pectinesterase inhibitor domain-containing protein" evidence="2">
    <location>
        <begin position="27"/>
        <end position="220"/>
    </location>
</feature>
<dbReference type="AlphaFoldDB" id="A0AAD1ZT90"/>
<dbReference type="SMART" id="SM00856">
    <property type="entry name" value="PMEI"/>
    <property type="match status" value="1"/>
</dbReference>
<evidence type="ECO:0000259" key="3">
    <source>
        <dbReference type="SMART" id="SM00856"/>
    </source>
</evidence>
<evidence type="ECO:0000256" key="1">
    <source>
        <dbReference type="ARBA" id="ARBA00022729"/>
    </source>
</evidence>
<dbReference type="Proteomes" id="UP000834106">
    <property type="component" value="Chromosome 13"/>
</dbReference>
<feature type="signal peptide" evidence="2">
    <location>
        <begin position="1"/>
        <end position="26"/>
    </location>
</feature>
<evidence type="ECO:0000256" key="2">
    <source>
        <dbReference type="SAM" id="SignalP"/>
    </source>
</evidence>
<dbReference type="PANTHER" id="PTHR31080:SF64">
    <property type="entry name" value="PLANT INVERTASE_PECTIN METHYLESTERASE INHIBITOR SUPERFAMILY PROTEIN"/>
    <property type="match status" value="1"/>
</dbReference>
<dbReference type="InterPro" id="IPR006501">
    <property type="entry name" value="Pectinesterase_inhib_dom"/>
</dbReference>
<dbReference type="Pfam" id="PF04043">
    <property type="entry name" value="PMEI"/>
    <property type="match status" value="1"/>
</dbReference>
<protein>
    <recommendedName>
        <fullName evidence="3">Pectinesterase inhibitor domain-containing protein</fullName>
    </recommendedName>
</protein>
<dbReference type="PANTHER" id="PTHR31080">
    <property type="entry name" value="PECTINESTERASE INHIBITOR-LIKE"/>
    <property type="match status" value="1"/>
</dbReference>
<dbReference type="Gene3D" id="1.20.140.40">
    <property type="entry name" value="Invertase/pectin methylesterase inhibitor family protein"/>
    <property type="match status" value="1"/>
</dbReference>